<dbReference type="EMBL" id="JACYXC010000001">
    <property type="protein sequence ID" value="MBH5336560.1"/>
    <property type="molecule type" value="Genomic_DNA"/>
</dbReference>
<accession>A0ABS0NMY0</accession>
<feature type="region of interest" description="Disordered" evidence="1">
    <location>
        <begin position="151"/>
        <end position="191"/>
    </location>
</feature>
<evidence type="ECO:0000313" key="3">
    <source>
        <dbReference type="Proteomes" id="UP000807371"/>
    </source>
</evidence>
<sequence length="191" mass="20161">MGAAALLLAGCGIRGTSVPVDAGPAPSRASCDPPQDRRTAQLTGHVPLKVYLVCASQLRAVHRSAQLGNEQSAGDRLQYARELLEQLREEPSRAEKEAGFSSDVVDRIEIFGPAEGDPESTLRLNLQPQQLASYALAQLVCTYAASPATADRDGSVVLGGPETSVPPQRFTCSRDIRERPGSAPGTGVPVE</sequence>
<name>A0ABS0NMY0_9ACTN</name>
<dbReference type="Proteomes" id="UP000807371">
    <property type="component" value="Unassembled WGS sequence"/>
</dbReference>
<organism evidence="2 3">
    <name type="scientific">Streptomyces pactum</name>
    <dbReference type="NCBI Taxonomy" id="68249"/>
    <lineage>
        <taxon>Bacteria</taxon>
        <taxon>Bacillati</taxon>
        <taxon>Actinomycetota</taxon>
        <taxon>Actinomycetes</taxon>
        <taxon>Kitasatosporales</taxon>
        <taxon>Streptomycetaceae</taxon>
        <taxon>Streptomyces</taxon>
    </lineage>
</organism>
<evidence type="ECO:0000256" key="1">
    <source>
        <dbReference type="SAM" id="MobiDB-lite"/>
    </source>
</evidence>
<proteinExistence type="predicted"/>
<evidence type="ECO:0000313" key="2">
    <source>
        <dbReference type="EMBL" id="MBH5336560.1"/>
    </source>
</evidence>
<evidence type="ECO:0008006" key="4">
    <source>
        <dbReference type="Google" id="ProtNLM"/>
    </source>
</evidence>
<reference evidence="2 3" key="1">
    <citation type="submission" date="2020-09" db="EMBL/GenBank/DDBJ databases">
        <title>Biosynthesis of the nuclear factor of activated T cells inhibitor NFAT-133 and its congeners in Streptomyces pactum.</title>
        <authorList>
            <person name="Zhou W."/>
            <person name="Posri P."/>
            <person name="Abugrain M.E."/>
            <person name="Weisberg A.J."/>
            <person name="Chang J.H."/>
            <person name="Mahmud T."/>
        </authorList>
    </citation>
    <scope>NUCLEOTIDE SEQUENCE [LARGE SCALE GENOMIC DNA]</scope>
    <source>
        <strain evidence="2 3">ATCC 27456</strain>
    </source>
</reference>
<keyword evidence="3" id="KW-1185">Reference proteome</keyword>
<gene>
    <name evidence="2" type="ORF">IHE55_17975</name>
</gene>
<protein>
    <recommendedName>
        <fullName evidence="4">Lipoprotein</fullName>
    </recommendedName>
</protein>
<comment type="caution">
    <text evidence="2">The sequence shown here is derived from an EMBL/GenBank/DDBJ whole genome shotgun (WGS) entry which is preliminary data.</text>
</comment>